<keyword evidence="4" id="KW-1185">Reference proteome</keyword>
<feature type="region of interest" description="Disordered" evidence="1">
    <location>
        <begin position="107"/>
        <end position="138"/>
    </location>
</feature>
<accession>A0A9X1IGM9</accession>
<evidence type="ECO:0000313" key="4">
    <source>
        <dbReference type="Proteomes" id="UP001139311"/>
    </source>
</evidence>
<evidence type="ECO:0000256" key="1">
    <source>
        <dbReference type="SAM" id="MobiDB-lite"/>
    </source>
</evidence>
<gene>
    <name evidence="3" type="ORF">LHA35_21440</name>
</gene>
<dbReference type="AlphaFoldDB" id="A0A9X1IGM9"/>
<reference evidence="3" key="1">
    <citation type="submission" date="2021-10" db="EMBL/GenBank/DDBJ databases">
        <title>Roseicella aerolatum sp. nov., isolated from aerosols of e-waste dismantling site.</title>
        <authorList>
            <person name="Qin T."/>
        </authorList>
    </citation>
    <scope>NUCLEOTIDE SEQUENCE</scope>
    <source>
        <strain evidence="3">GB24</strain>
    </source>
</reference>
<sequence>MRRRTLPALLAALLAPSCTAWQDPRPGPVRAMAPRPNPPATPARSAAPEGAQRGRWVTRFWEELTPAQRRLVAARLRRGSLPRTASPGETQAAWDVMGLAEREALIAGRPASTAATGAAEAPPGRRAEAEAVPPHMTQ</sequence>
<protein>
    <recommendedName>
        <fullName evidence="5">DUF3106 domain-containing protein</fullName>
    </recommendedName>
</protein>
<dbReference type="EMBL" id="JAJAQI010000040">
    <property type="protein sequence ID" value="MCB4824299.1"/>
    <property type="molecule type" value="Genomic_DNA"/>
</dbReference>
<feature type="region of interest" description="Disordered" evidence="1">
    <location>
        <begin position="24"/>
        <end position="53"/>
    </location>
</feature>
<dbReference type="RefSeq" id="WP_226611844.1">
    <property type="nucleotide sequence ID" value="NZ_JAJAQI010000040.1"/>
</dbReference>
<feature type="compositionally biased region" description="Low complexity" evidence="1">
    <location>
        <begin position="107"/>
        <end position="122"/>
    </location>
</feature>
<comment type="caution">
    <text evidence="3">The sequence shown here is derived from an EMBL/GenBank/DDBJ whole genome shotgun (WGS) entry which is preliminary data.</text>
</comment>
<feature type="chain" id="PRO_5040911612" description="DUF3106 domain-containing protein" evidence="2">
    <location>
        <begin position="21"/>
        <end position="138"/>
    </location>
</feature>
<keyword evidence="2" id="KW-0732">Signal</keyword>
<dbReference type="Proteomes" id="UP001139311">
    <property type="component" value="Unassembled WGS sequence"/>
</dbReference>
<evidence type="ECO:0000256" key="2">
    <source>
        <dbReference type="SAM" id="SignalP"/>
    </source>
</evidence>
<feature type="signal peptide" evidence="2">
    <location>
        <begin position="1"/>
        <end position="20"/>
    </location>
</feature>
<organism evidence="3 4">
    <name type="scientific">Roseicella aerolata</name>
    <dbReference type="NCBI Taxonomy" id="2883479"/>
    <lineage>
        <taxon>Bacteria</taxon>
        <taxon>Pseudomonadati</taxon>
        <taxon>Pseudomonadota</taxon>
        <taxon>Alphaproteobacteria</taxon>
        <taxon>Acetobacterales</taxon>
        <taxon>Roseomonadaceae</taxon>
        <taxon>Roseicella</taxon>
    </lineage>
</organism>
<name>A0A9X1IGM9_9PROT</name>
<proteinExistence type="predicted"/>
<evidence type="ECO:0008006" key="5">
    <source>
        <dbReference type="Google" id="ProtNLM"/>
    </source>
</evidence>
<evidence type="ECO:0000313" key="3">
    <source>
        <dbReference type="EMBL" id="MCB4824299.1"/>
    </source>
</evidence>